<dbReference type="InterPro" id="IPR001820">
    <property type="entry name" value="TIMP"/>
</dbReference>
<protein>
    <recommendedName>
        <fullName evidence="6">NTR domain-containing protein</fullName>
    </recommendedName>
</protein>
<dbReference type="Pfam" id="PF00965">
    <property type="entry name" value="TIMP"/>
    <property type="match status" value="2"/>
</dbReference>
<dbReference type="PANTHER" id="PTHR11844">
    <property type="entry name" value="METALLOPROTEASE INHIBITOR"/>
    <property type="match status" value="1"/>
</dbReference>
<evidence type="ECO:0000259" key="6">
    <source>
        <dbReference type="PROSITE" id="PS50189"/>
    </source>
</evidence>
<dbReference type="SUPFAM" id="SSF50242">
    <property type="entry name" value="TIMP-like"/>
    <property type="match status" value="1"/>
</dbReference>
<dbReference type="PANTHER" id="PTHR11844:SF33">
    <property type="entry name" value="TISSUE INHIBITOR OF METALLOPROTEINASE"/>
    <property type="match status" value="1"/>
</dbReference>
<dbReference type="InParanoid" id="A0A7M7MZV3"/>
<feature type="compositionally biased region" description="Low complexity" evidence="4">
    <location>
        <begin position="169"/>
        <end position="211"/>
    </location>
</feature>
<evidence type="ECO:0000256" key="1">
    <source>
        <dbReference type="ARBA" id="ARBA00004613"/>
    </source>
</evidence>
<evidence type="ECO:0000313" key="7">
    <source>
        <dbReference type="EnsemblMetazoa" id="XP_030829116"/>
    </source>
</evidence>
<evidence type="ECO:0000256" key="5">
    <source>
        <dbReference type="SAM" id="SignalP"/>
    </source>
</evidence>
<evidence type="ECO:0000256" key="3">
    <source>
        <dbReference type="ARBA" id="ARBA00023157"/>
    </source>
</evidence>
<feature type="region of interest" description="Disordered" evidence="4">
    <location>
        <begin position="141"/>
        <end position="220"/>
    </location>
</feature>
<feature type="domain" description="NTR" evidence="6">
    <location>
        <begin position="259"/>
        <end position="386"/>
    </location>
</feature>
<dbReference type="KEGG" id="spu:575414"/>
<evidence type="ECO:0000256" key="4">
    <source>
        <dbReference type="SAM" id="MobiDB-lite"/>
    </source>
</evidence>
<sequence>MEIMGLSIYIALCSVLLLFLGAPRAEGCSCEGAHPQQQFCRASYVIGARVLKREYIPKNPRGLGFSTGLLGSDHAAIEPLGERTRPYPGTGLHRLPDERLEGEQFGDGGRQLQDLEPLEPLPYPDGLGPPILPEAADPFQNDGLFAPIPQSDGLQPFPQNDGLEPFPQPAGLQPLQQPDGLQALPFEGGPEPLGQPEGLLPLPHPEGLQPLPEEPHTHEALPPLPLPEDMKPLEDTITTLTTPPPDLVMTDESHTMTTLPPQEKPSNETVLLEPTIGAEEPIAEEERIIDPESMEAWNYKIIYTLKLSHIYKTGMGQEGWKQGDEVQVDSSAASSLCGKTDLKTGKNYLIAGSSANQVVLCDWVQEHHKLTTRQKQGLKTIYGKSCDVCQVSV</sequence>
<dbReference type="OMA" id="GKSCDVC"/>
<feature type="chain" id="PRO_5029552644" description="NTR domain-containing protein" evidence="5">
    <location>
        <begin position="28"/>
        <end position="393"/>
    </location>
</feature>
<dbReference type="InterPro" id="IPR008993">
    <property type="entry name" value="TIMP-like_OB-fold"/>
</dbReference>
<reference evidence="8" key="1">
    <citation type="submission" date="2015-02" db="EMBL/GenBank/DDBJ databases">
        <title>Genome sequencing for Strongylocentrotus purpuratus.</title>
        <authorList>
            <person name="Murali S."/>
            <person name="Liu Y."/>
            <person name="Vee V."/>
            <person name="English A."/>
            <person name="Wang M."/>
            <person name="Skinner E."/>
            <person name="Han Y."/>
            <person name="Muzny D.M."/>
            <person name="Worley K.C."/>
            <person name="Gibbs R.A."/>
        </authorList>
    </citation>
    <scope>NUCLEOTIDE SEQUENCE</scope>
</reference>
<proteinExistence type="predicted"/>
<evidence type="ECO:0000256" key="2">
    <source>
        <dbReference type="ARBA" id="ARBA00022525"/>
    </source>
</evidence>
<dbReference type="Proteomes" id="UP000007110">
    <property type="component" value="Unassembled WGS sequence"/>
</dbReference>
<evidence type="ECO:0000313" key="8">
    <source>
        <dbReference type="Proteomes" id="UP000007110"/>
    </source>
</evidence>
<keyword evidence="2" id="KW-0964">Secreted</keyword>
<dbReference type="InterPro" id="IPR001134">
    <property type="entry name" value="Netrin_domain"/>
</dbReference>
<organism evidence="7 8">
    <name type="scientific">Strongylocentrotus purpuratus</name>
    <name type="common">Purple sea urchin</name>
    <dbReference type="NCBI Taxonomy" id="7668"/>
    <lineage>
        <taxon>Eukaryota</taxon>
        <taxon>Metazoa</taxon>
        <taxon>Echinodermata</taxon>
        <taxon>Eleutherozoa</taxon>
        <taxon>Echinozoa</taxon>
        <taxon>Echinoidea</taxon>
        <taxon>Euechinoidea</taxon>
        <taxon>Echinacea</taxon>
        <taxon>Camarodonta</taxon>
        <taxon>Echinidea</taxon>
        <taxon>Strongylocentrotidae</taxon>
        <taxon>Strongylocentrotus</taxon>
    </lineage>
</organism>
<keyword evidence="3" id="KW-1015">Disulfide bond</keyword>
<dbReference type="OrthoDB" id="6041373at2759"/>
<dbReference type="EnsemblMetazoa" id="XM_030973256">
    <property type="protein sequence ID" value="XP_030829116"/>
    <property type="gene ID" value="LOC575414"/>
</dbReference>
<dbReference type="AlphaFoldDB" id="A0A7M7MZV3"/>
<feature type="signal peptide" evidence="5">
    <location>
        <begin position="1"/>
        <end position="27"/>
    </location>
</feature>
<dbReference type="GO" id="GO:0051045">
    <property type="term" value="P:negative regulation of membrane protein ectodomain proteolysis"/>
    <property type="evidence" value="ECO:0000318"/>
    <property type="project" value="GO_Central"/>
</dbReference>
<dbReference type="GO" id="GO:0031012">
    <property type="term" value="C:extracellular matrix"/>
    <property type="evidence" value="ECO:0000318"/>
    <property type="project" value="GO_Central"/>
</dbReference>
<dbReference type="GeneID" id="575414"/>
<keyword evidence="5" id="KW-0732">Signal</keyword>
<dbReference type="Gene3D" id="2.40.50.120">
    <property type="match status" value="2"/>
</dbReference>
<dbReference type="GO" id="GO:0008191">
    <property type="term" value="F:metalloendopeptidase inhibitor activity"/>
    <property type="evidence" value="ECO:0000318"/>
    <property type="project" value="GO_Central"/>
</dbReference>
<comment type="subcellular location">
    <subcellularLocation>
        <location evidence="1">Secreted</location>
    </subcellularLocation>
</comment>
<reference evidence="7" key="2">
    <citation type="submission" date="2021-01" db="UniProtKB">
        <authorList>
            <consortium name="EnsemblMetazoa"/>
        </authorList>
    </citation>
    <scope>IDENTIFICATION</scope>
</reference>
<accession>A0A7M7MZV3</accession>
<name>A0A7M7MZV3_STRPU</name>
<keyword evidence="8" id="KW-1185">Reference proteome</keyword>
<dbReference type="RefSeq" id="XP_030829116.1">
    <property type="nucleotide sequence ID" value="XM_030973256.1"/>
</dbReference>
<dbReference type="GO" id="GO:0005615">
    <property type="term" value="C:extracellular space"/>
    <property type="evidence" value="ECO:0000318"/>
    <property type="project" value="GO_Central"/>
</dbReference>
<dbReference type="PROSITE" id="PS50189">
    <property type="entry name" value="NTR"/>
    <property type="match status" value="1"/>
</dbReference>